<proteinExistence type="inferred from homology"/>
<keyword evidence="6 7" id="KW-0472">Membrane</keyword>
<dbReference type="OrthoDB" id="9027281at2"/>
<feature type="transmembrane region" description="Helical" evidence="7">
    <location>
        <begin position="171"/>
        <end position="189"/>
    </location>
</feature>
<evidence type="ECO:0000313" key="9">
    <source>
        <dbReference type="Proteomes" id="UP000247922"/>
    </source>
</evidence>
<evidence type="ECO:0000256" key="5">
    <source>
        <dbReference type="ARBA" id="ARBA00022989"/>
    </source>
</evidence>
<dbReference type="InterPro" id="IPR052518">
    <property type="entry name" value="CHR_Transporter"/>
</dbReference>
<evidence type="ECO:0000256" key="6">
    <source>
        <dbReference type="ARBA" id="ARBA00023136"/>
    </source>
</evidence>
<feature type="transmembrane region" description="Helical" evidence="7">
    <location>
        <begin position="142"/>
        <end position="164"/>
    </location>
</feature>
<keyword evidence="5 7" id="KW-1133">Transmembrane helix</keyword>
<organism evidence="8 9">
    <name type="scientific">Streptohalobacillus salinus</name>
    <dbReference type="NCBI Taxonomy" id="621096"/>
    <lineage>
        <taxon>Bacteria</taxon>
        <taxon>Bacillati</taxon>
        <taxon>Bacillota</taxon>
        <taxon>Bacilli</taxon>
        <taxon>Bacillales</taxon>
        <taxon>Bacillaceae</taxon>
        <taxon>Streptohalobacillus</taxon>
    </lineage>
</organism>
<evidence type="ECO:0000256" key="1">
    <source>
        <dbReference type="ARBA" id="ARBA00004651"/>
    </source>
</evidence>
<evidence type="ECO:0000256" key="4">
    <source>
        <dbReference type="ARBA" id="ARBA00022692"/>
    </source>
</evidence>
<dbReference type="Proteomes" id="UP000247922">
    <property type="component" value="Unassembled WGS sequence"/>
</dbReference>
<gene>
    <name evidence="8" type="ORF">DES38_104238</name>
</gene>
<dbReference type="InterPro" id="IPR003370">
    <property type="entry name" value="Chromate_transpt"/>
</dbReference>
<sequence length="190" mass="20599">MIFLTLYLEFFKTGLFAVGGGLATLPFLYDLSDRYGWFTHQQLADMIAVSESTPGAIGVNMATYAGFATAGPLGAIVATLGLVSPSLVVIIIIAHIFDRFKANPFVTAVFYGLRPASTALIAAAGFSVFIMDVFSFELYTSLASLGQVVNWPSIFLALVIFIMMRHRLLKQLHPVVFIAFAALVGILFSF</sequence>
<evidence type="ECO:0000256" key="2">
    <source>
        <dbReference type="ARBA" id="ARBA00005262"/>
    </source>
</evidence>
<dbReference type="AlphaFoldDB" id="A0A2V3WBG6"/>
<accession>A0A2V3WBG6</accession>
<feature type="transmembrane region" description="Helical" evidence="7">
    <location>
        <begin position="109"/>
        <end position="130"/>
    </location>
</feature>
<evidence type="ECO:0000256" key="3">
    <source>
        <dbReference type="ARBA" id="ARBA00022475"/>
    </source>
</evidence>
<evidence type="ECO:0000256" key="7">
    <source>
        <dbReference type="SAM" id="Phobius"/>
    </source>
</evidence>
<comment type="subcellular location">
    <subcellularLocation>
        <location evidence="1">Cell membrane</location>
        <topology evidence="1">Multi-pass membrane protein</topology>
    </subcellularLocation>
</comment>
<comment type="similarity">
    <text evidence="2">Belongs to the chromate ion transporter (CHR) (TC 2.A.51) family.</text>
</comment>
<keyword evidence="9" id="KW-1185">Reference proteome</keyword>
<dbReference type="RefSeq" id="WP_110251096.1">
    <property type="nucleotide sequence ID" value="NZ_QJJR01000004.1"/>
</dbReference>
<protein>
    <submittedName>
        <fullName evidence="8">Chromate transporter</fullName>
    </submittedName>
</protein>
<dbReference type="EMBL" id="QJJR01000004">
    <property type="protein sequence ID" value="PXW91803.1"/>
    <property type="molecule type" value="Genomic_DNA"/>
</dbReference>
<dbReference type="GO" id="GO:0015109">
    <property type="term" value="F:chromate transmembrane transporter activity"/>
    <property type="evidence" value="ECO:0007669"/>
    <property type="project" value="InterPro"/>
</dbReference>
<dbReference type="PANTHER" id="PTHR43663">
    <property type="entry name" value="CHROMATE TRANSPORT PROTEIN-RELATED"/>
    <property type="match status" value="1"/>
</dbReference>
<feature type="transmembrane region" description="Helical" evidence="7">
    <location>
        <begin position="7"/>
        <end position="29"/>
    </location>
</feature>
<evidence type="ECO:0000313" key="8">
    <source>
        <dbReference type="EMBL" id="PXW91803.1"/>
    </source>
</evidence>
<comment type="caution">
    <text evidence="8">The sequence shown here is derived from an EMBL/GenBank/DDBJ whole genome shotgun (WGS) entry which is preliminary data.</text>
</comment>
<dbReference type="PANTHER" id="PTHR43663:SF1">
    <property type="entry name" value="CHROMATE TRANSPORTER"/>
    <property type="match status" value="1"/>
</dbReference>
<name>A0A2V3WBG6_9BACI</name>
<feature type="transmembrane region" description="Helical" evidence="7">
    <location>
        <begin position="73"/>
        <end position="97"/>
    </location>
</feature>
<reference evidence="8 9" key="1">
    <citation type="submission" date="2018-05" db="EMBL/GenBank/DDBJ databases">
        <title>Genomic Encyclopedia of Type Strains, Phase IV (KMG-IV): sequencing the most valuable type-strain genomes for metagenomic binning, comparative biology and taxonomic classification.</title>
        <authorList>
            <person name="Goeker M."/>
        </authorList>
    </citation>
    <scope>NUCLEOTIDE SEQUENCE [LARGE SCALE GENOMIC DNA]</scope>
    <source>
        <strain evidence="8 9">DSM 22440</strain>
    </source>
</reference>
<dbReference type="GO" id="GO:0005886">
    <property type="term" value="C:plasma membrane"/>
    <property type="evidence" value="ECO:0007669"/>
    <property type="project" value="UniProtKB-SubCell"/>
</dbReference>
<keyword evidence="3" id="KW-1003">Cell membrane</keyword>
<keyword evidence="4 7" id="KW-0812">Transmembrane</keyword>
<dbReference type="Pfam" id="PF02417">
    <property type="entry name" value="Chromate_transp"/>
    <property type="match status" value="1"/>
</dbReference>